<evidence type="ECO:0000256" key="3">
    <source>
        <dbReference type="ARBA" id="ARBA00022553"/>
    </source>
</evidence>
<evidence type="ECO:0000256" key="5">
    <source>
        <dbReference type="SAM" id="MobiDB-lite"/>
    </source>
</evidence>
<feature type="compositionally biased region" description="Polar residues" evidence="5">
    <location>
        <begin position="286"/>
        <end position="296"/>
    </location>
</feature>
<dbReference type="RefSeq" id="XP_070649958.1">
    <property type="nucleotide sequence ID" value="XM_070793857.1"/>
</dbReference>
<feature type="region of interest" description="Disordered" evidence="5">
    <location>
        <begin position="37"/>
        <end position="250"/>
    </location>
</feature>
<feature type="compositionally biased region" description="Pro residues" evidence="5">
    <location>
        <begin position="1022"/>
        <end position="1046"/>
    </location>
</feature>
<feature type="compositionally biased region" description="Basic and acidic residues" evidence="5">
    <location>
        <begin position="646"/>
        <end position="655"/>
    </location>
</feature>
<feature type="compositionally biased region" description="Polar residues" evidence="5">
    <location>
        <begin position="566"/>
        <end position="577"/>
    </location>
</feature>
<dbReference type="PANTHER" id="PTHR24217">
    <property type="entry name" value="PUTATIVE-RELATED"/>
    <property type="match status" value="1"/>
</dbReference>
<feature type="region of interest" description="Disordered" evidence="5">
    <location>
        <begin position="646"/>
        <end position="665"/>
    </location>
</feature>
<feature type="region of interest" description="Disordered" evidence="5">
    <location>
        <begin position="283"/>
        <end position="337"/>
    </location>
</feature>
<evidence type="ECO:0000313" key="7">
    <source>
        <dbReference type="RefSeq" id="XP_070649958.1"/>
    </source>
</evidence>
<feature type="compositionally biased region" description="Pro residues" evidence="5">
    <location>
        <begin position="1060"/>
        <end position="1071"/>
    </location>
</feature>
<feature type="compositionally biased region" description="Polar residues" evidence="5">
    <location>
        <begin position="753"/>
        <end position="762"/>
    </location>
</feature>
<dbReference type="PANTHER" id="PTHR24217:SF13">
    <property type="entry name" value="SYNAPTOPODIN"/>
    <property type="match status" value="1"/>
</dbReference>
<evidence type="ECO:0000256" key="2">
    <source>
        <dbReference type="ARBA" id="ARBA00022490"/>
    </source>
</evidence>
<name>A0ABM4SQ90_BOSIN</name>
<dbReference type="GeneID" id="109562209"/>
<feature type="compositionally biased region" description="Polar residues" evidence="5">
    <location>
        <begin position="863"/>
        <end position="888"/>
    </location>
</feature>
<evidence type="ECO:0000256" key="1">
    <source>
        <dbReference type="ARBA" id="ARBA00004496"/>
    </source>
</evidence>
<feature type="region of interest" description="Disordered" evidence="5">
    <location>
        <begin position="772"/>
        <end position="991"/>
    </location>
</feature>
<dbReference type="Proteomes" id="UP001652663">
    <property type="component" value="Chromosome 7"/>
</dbReference>
<proteinExistence type="inferred from homology"/>
<keyword evidence="6" id="KW-1185">Reference proteome</keyword>
<protein>
    <submittedName>
        <fullName evidence="7">Synaptopodin isoform X1</fullName>
    </submittedName>
</protein>
<feature type="region of interest" description="Disordered" evidence="5">
    <location>
        <begin position="1"/>
        <end position="23"/>
    </location>
</feature>
<evidence type="ECO:0000313" key="6">
    <source>
        <dbReference type="Proteomes" id="UP001652663"/>
    </source>
</evidence>
<accession>A0ABM4SQ90</accession>
<feature type="compositionally biased region" description="Pro residues" evidence="5">
    <location>
        <begin position="1"/>
        <end position="13"/>
    </location>
</feature>
<comment type="subcellular location">
    <subcellularLocation>
        <location evidence="1">Cytoplasm</location>
    </subcellularLocation>
</comment>
<evidence type="ECO:0000256" key="4">
    <source>
        <dbReference type="ARBA" id="ARBA00038161"/>
    </source>
</evidence>
<feature type="region of interest" description="Disordered" evidence="5">
    <location>
        <begin position="670"/>
        <end position="689"/>
    </location>
</feature>
<reference evidence="7" key="1">
    <citation type="submission" date="2025-08" db="UniProtKB">
        <authorList>
            <consortium name="RefSeq"/>
        </authorList>
    </citation>
    <scope>IDENTIFICATION</scope>
    <source>
        <tissue evidence="7">Blood</tissue>
    </source>
</reference>
<organism evidence="6 7">
    <name type="scientific">Bos indicus</name>
    <name type="common">Zebu</name>
    <dbReference type="NCBI Taxonomy" id="9915"/>
    <lineage>
        <taxon>Eukaryota</taxon>
        <taxon>Metazoa</taxon>
        <taxon>Chordata</taxon>
        <taxon>Craniata</taxon>
        <taxon>Vertebrata</taxon>
        <taxon>Euteleostomi</taxon>
        <taxon>Mammalia</taxon>
        <taxon>Eutheria</taxon>
        <taxon>Laurasiatheria</taxon>
        <taxon>Artiodactyla</taxon>
        <taxon>Ruminantia</taxon>
        <taxon>Pecora</taxon>
        <taxon>Bovidae</taxon>
        <taxon>Bovinae</taxon>
        <taxon>Bos</taxon>
    </lineage>
</organism>
<feature type="compositionally biased region" description="Polar residues" evidence="5">
    <location>
        <begin position="151"/>
        <end position="169"/>
    </location>
</feature>
<gene>
    <name evidence="7" type="primary">SYNPO</name>
</gene>
<feature type="compositionally biased region" description="Low complexity" evidence="5">
    <location>
        <begin position="825"/>
        <end position="848"/>
    </location>
</feature>
<sequence length="1125" mass="119795">MLGPHLPPLPPAPSEGGSTPCAFGVPDGSYRCLALEAEESGGEEGLQGEAGLTDLEEDQVASRSGDKACRATQGPPQLPRALGTQPPSCSREARGVSQLDNRASQAGDPVKFRQVMTASLSPSPGPRVAQKPALGRSTSLTEKDLKEAKARSQQIAAQLTTPPSSNSRGVQLFNRRRQRVNEFTLESHGQRGPKSSQEPLRVPPASPTGHAPGLSLSSTSLPEPGPPRNPACQSADTGVPSHSMEGCSEEASLLRHLEKMASEEEEVPLVVYLKENAALLTANGLHLSQNREAQQSPPTPPPEEVHSPAADANQNLPSTGTTLVTPASNGNHSLPATDVNQNLSAAITPQSLPLSSVQQNSSEVQLPPNDVVPDFKPSTQCAGGQPQEPAVEVRSSTLLIDKVSAPPTATSTFSREVTPISSSRPLGPDFMSSSLLIDVQLGAPVVSTEQEMSGRTTATTPTKLYSEVHLTLAKPPSVVNRTARPFGIQAPGSTGQMERSPMVERRHRGEKTPVPQPPSVADRSPRPQRHVISHSPMLERRPVAQRSPALERRPLGNFTPPPTYAETLSTAPLTSGVRSPPSYSALYPSSDSKPSHLKGQAVPASKTGILEESMARRGSRKSMFTFVEKPKVTPNPDLLDLVQTADEKRRQRDQGEAGLEEEPFALGAEASNFQQEPAPRDRASPADAEETIPEWASCLKSPRIQAKPKPKPNQNLSEASGKGAELYARRQSRMEKYVIESSGHAELARCPSPTMSLPSSWKYSTNTPGGTFRVASRSPARTPPASLFHGYLPENGVLRPEPTKQPPYQLRPSLFVLSPIKEPAKASPRAASPAKPSSLDLVPSLPKAALPPSPALPRPSRSYTTTGQDGLQPTAVSPTYSSDISPVSPSRAWSPRAKQAPRPSFSTRNAGIEAQDRRESLPTSPPWTPGASRPPSSLDGWVSPGPWEPGRGSSMSSPPPLPPPPPMSPSWSERSVSPLRSETEVRPPSRQLQALLARNIINAARRKSASPRPAGAESLRPFSPPRAPPPPPPPPPRMRSPQPSRPGPAAAPGATFAPIPRSPLPAPPRPFPYRRSPTDSDVSLDSEDSGAKSPGILGYNICPRGWNGSLRLKRGNLPTEASCTT</sequence>
<dbReference type="InterPro" id="IPR051976">
    <property type="entry name" value="Synaptopodin_domain"/>
</dbReference>
<feature type="region of interest" description="Disordered" evidence="5">
    <location>
        <begin position="483"/>
        <end position="622"/>
    </location>
</feature>
<keyword evidence="2" id="KW-0963">Cytoplasm</keyword>
<feature type="compositionally biased region" description="Low complexity" evidence="5">
    <location>
        <begin position="579"/>
        <end position="592"/>
    </location>
</feature>
<comment type="similarity">
    <text evidence="4">Belongs to the synaptopodin family.</text>
</comment>
<feature type="region of interest" description="Disordered" evidence="5">
    <location>
        <begin position="1003"/>
        <end position="1100"/>
    </location>
</feature>
<feature type="compositionally biased region" description="Polar residues" evidence="5">
    <location>
        <begin position="312"/>
        <end position="337"/>
    </location>
</feature>
<feature type="region of interest" description="Disordered" evidence="5">
    <location>
        <begin position="743"/>
        <end position="762"/>
    </location>
</feature>
<feature type="compositionally biased region" description="Pro residues" evidence="5">
    <location>
        <begin position="957"/>
        <end position="968"/>
    </location>
</feature>
<keyword evidence="3" id="KW-0597">Phosphoprotein</keyword>
<feature type="compositionally biased region" description="Low complexity" evidence="5">
    <location>
        <begin position="1047"/>
        <end position="1059"/>
    </location>
</feature>
<feature type="region of interest" description="Disordered" evidence="5">
    <location>
        <begin position="697"/>
        <end position="726"/>
    </location>
</feature>
<feature type="compositionally biased region" description="Basic and acidic residues" evidence="5">
    <location>
        <begin position="141"/>
        <end position="150"/>
    </location>
</feature>